<evidence type="ECO:0000256" key="8">
    <source>
        <dbReference type="ARBA" id="ARBA00022989"/>
    </source>
</evidence>
<dbReference type="InterPro" id="IPR012338">
    <property type="entry name" value="Beta-lactam/transpept-like"/>
</dbReference>
<evidence type="ECO:0000256" key="1">
    <source>
        <dbReference type="ARBA" id="ARBA00004167"/>
    </source>
</evidence>
<comment type="subcellular location">
    <subcellularLocation>
        <location evidence="2">Cell membrane</location>
    </subcellularLocation>
    <subcellularLocation>
        <location evidence="1">Membrane</location>
        <topology evidence="1">Single-pass membrane protein</topology>
    </subcellularLocation>
</comment>
<dbReference type="GO" id="GO:0005886">
    <property type="term" value="C:plasma membrane"/>
    <property type="evidence" value="ECO:0007669"/>
    <property type="project" value="UniProtKB-SubCell"/>
</dbReference>
<evidence type="ECO:0000259" key="12">
    <source>
        <dbReference type="Pfam" id="PF03717"/>
    </source>
</evidence>
<dbReference type="GO" id="GO:0008658">
    <property type="term" value="F:penicillin binding"/>
    <property type="evidence" value="ECO:0007669"/>
    <property type="project" value="InterPro"/>
</dbReference>
<organism evidence="13 14">
    <name type="scientific">Sulfobacillus harzensis</name>
    <dbReference type="NCBI Taxonomy" id="2729629"/>
    <lineage>
        <taxon>Bacteria</taxon>
        <taxon>Bacillati</taxon>
        <taxon>Bacillota</taxon>
        <taxon>Clostridia</taxon>
        <taxon>Eubacteriales</taxon>
        <taxon>Clostridiales Family XVII. Incertae Sedis</taxon>
        <taxon>Sulfobacillus</taxon>
    </lineage>
</organism>
<keyword evidence="8" id="KW-1133">Transmembrane helix</keyword>
<sequence>MPQKLTGRRAIFLLSFITAAFAAIGWRFWDLEVAHGAHYQALAQQDELRQIPIPAPRGNIVTADGVQIATSKPSWTLYYINQGVPLPASEVRQLSKYLGMSVQTIDQEVKKQLVALPSYQPLVIDSSLTPKQMTVIEENIANLPYLRVQPTAVRWDPYGSLAGNLIGFLQQNTATNDKGLTGLEAEYNKYLSGHSGGEYAEVTRTGQLVKLFGHTVPKPGDTLHLTINWNLEKTAYNALAYDMYAMQHANPALNSYSANANQGGVVVINVHTGAILAMASLPSYNPNKLLPNAPSRAKYYDQLYKNPNAPLWDFVPINVPFPPGSTFKPIMAVSALASHVITATTEIFDPGYFPKIPSFHSWEYPGSFGWLNVEQAIGLSDDTFFYTLGYDMGINTMDKWMKKFLINKPTGIDFPGEITNALPSPALLKKVQGVPWTPGQNLNTVIGQGLDNFTMISLARADAAIANDGTLYKPYLVSEITTPNGKVVKKFKPVVQGKINLPTSIWNTVHTGMELSAQSPNINNTGTSGTGYGALKGFPIPLGSKTGTAQVNGKQNNAVFLTFGPMPNPQIAILVYVKAGNWGADSGFVARAIYDQYFHVKDPSAKPLFDSVFGRNFAWPFGYQAPKPKGP</sequence>
<dbReference type="EMBL" id="JABBVZ010000018">
    <property type="protein sequence ID" value="NMP22169.1"/>
    <property type="molecule type" value="Genomic_DNA"/>
</dbReference>
<dbReference type="SUPFAM" id="SSF56601">
    <property type="entry name" value="beta-lactamase/transpeptidase-like"/>
    <property type="match status" value="1"/>
</dbReference>
<dbReference type="Pfam" id="PF00905">
    <property type="entry name" value="Transpeptidase"/>
    <property type="match status" value="1"/>
</dbReference>
<dbReference type="AlphaFoldDB" id="A0A7Y0L2M6"/>
<keyword evidence="9" id="KW-0472">Membrane</keyword>
<dbReference type="InterPro" id="IPR050515">
    <property type="entry name" value="Beta-lactam/transpept"/>
</dbReference>
<evidence type="ECO:0000256" key="6">
    <source>
        <dbReference type="ARBA" id="ARBA00022960"/>
    </source>
</evidence>
<evidence type="ECO:0000256" key="9">
    <source>
        <dbReference type="ARBA" id="ARBA00023136"/>
    </source>
</evidence>
<accession>A0A7Y0L2M6</accession>
<keyword evidence="14" id="KW-1185">Reference proteome</keyword>
<dbReference type="GO" id="GO:0071555">
    <property type="term" value="P:cell wall organization"/>
    <property type="evidence" value="ECO:0007669"/>
    <property type="project" value="UniProtKB-KW"/>
</dbReference>
<comment type="caution">
    <text evidence="13">The sequence shown here is derived from an EMBL/GenBank/DDBJ whole genome shotgun (WGS) entry which is preliminary data.</text>
</comment>
<feature type="domain" description="Penicillin-binding protein transpeptidase" evidence="11">
    <location>
        <begin position="263"/>
        <end position="596"/>
    </location>
</feature>
<dbReference type="Proteomes" id="UP000533476">
    <property type="component" value="Unassembled WGS sequence"/>
</dbReference>
<protein>
    <submittedName>
        <fullName evidence="13">Penicillin-binding protein 2</fullName>
    </submittedName>
</protein>
<evidence type="ECO:0000259" key="11">
    <source>
        <dbReference type="Pfam" id="PF00905"/>
    </source>
</evidence>
<evidence type="ECO:0000256" key="4">
    <source>
        <dbReference type="ARBA" id="ARBA00022475"/>
    </source>
</evidence>
<evidence type="ECO:0000256" key="7">
    <source>
        <dbReference type="ARBA" id="ARBA00022984"/>
    </source>
</evidence>
<keyword evidence="6" id="KW-0133">Cell shape</keyword>
<name>A0A7Y0L2M6_9FIRM</name>
<dbReference type="GO" id="GO:0008360">
    <property type="term" value="P:regulation of cell shape"/>
    <property type="evidence" value="ECO:0007669"/>
    <property type="project" value="UniProtKB-KW"/>
</dbReference>
<keyword evidence="5" id="KW-0812">Transmembrane</keyword>
<keyword evidence="7" id="KW-0573">Peptidoglycan synthesis</keyword>
<dbReference type="RefSeq" id="WP_169098221.1">
    <property type="nucleotide sequence ID" value="NZ_JABBVZ010000018.1"/>
</dbReference>
<dbReference type="PANTHER" id="PTHR30627:SF2">
    <property type="entry name" value="PEPTIDOGLYCAN D,D-TRANSPEPTIDASE MRDA"/>
    <property type="match status" value="1"/>
</dbReference>
<keyword evidence="10" id="KW-0961">Cell wall biogenesis/degradation</keyword>
<dbReference type="InterPro" id="IPR036138">
    <property type="entry name" value="PBP_dimer_sf"/>
</dbReference>
<reference evidence="13 14" key="1">
    <citation type="submission" date="2020-04" db="EMBL/GenBank/DDBJ databases">
        <authorList>
            <person name="Zhang R."/>
            <person name="Schippers A."/>
        </authorList>
    </citation>
    <scope>NUCLEOTIDE SEQUENCE [LARGE SCALE GENOMIC DNA]</scope>
    <source>
        <strain evidence="13 14">DSM 109850</strain>
    </source>
</reference>
<dbReference type="InterPro" id="IPR005311">
    <property type="entry name" value="PBP_dimer"/>
</dbReference>
<dbReference type="PANTHER" id="PTHR30627">
    <property type="entry name" value="PEPTIDOGLYCAN D,D-TRANSPEPTIDASE"/>
    <property type="match status" value="1"/>
</dbReference>
<dbReference type="GO" id="GO:0071972">
    <property type="term" value="F:peptidoglycan L,D-transpeptidase activity"/>
    <property type="evidence" value="ECO:0007669"/>
    <property type="project" value="TreeGrafter"/>
</dbReference>
<evidence type="ECO:0000256" key="10">
    <source>
        <dbReference type="ARBA" id="ARBA00023316"/>
    </source>
</evidence>
<dbReference type="Pfam" id="PF03717">
    <property type="entry name" value="PBP_dimer"/>
    <property type="match status" value="1"/>
</dbReference>
<dbReference type="Gene3D" id="3.40.710.10">
    <property type="entry name" value="DD-peptidase/beta-lactamase superfamily"/>
    <property type="match status" value="1"/>
</dbReference>
<evidence type="ECO:0000313" key="14">
    <source>
        <dbReference type="Proteomes" id="UP000533476"/>
    </source>
</evidence>
<dbReference type="GO" id="GO:0009252">
    <property type="term" value="P:peptidoglycan biosynthetic process"/>
    <property type="evidence" value="ECO:0007669"/>
    <property type="project" value="UniProtKB-KW"/>
</dbReference>
<dbReference type="SUPFAM" id="SSF56519">
    <property type="entry name" value="Penicillin binding protein dimerisation domain"/>
    <property type="match status" value="1"/>
</dbReference>
<keyword evidence="4" id="KW-1003">Cell membrane</keyword>
<feature type="domain" description="Penicillin-binding protein dimerisation" evidence="12">
    <location>
        <begin position="52"/>
        <end position="209"/>
    </location>
</feature>
<evidence type="ECO:0000256" key="5">
    <source>
        <dbReference type="ARBA" id="ARBA00022692"/>
    </source>
</evidence>
<proteinExistence type="inferred from homology"/>
<evidence type="ECO:0000256" key="3">
    <source>
        <dbReference type="ARBA" id="ARBA00007171"/>
    </source>
</evidence>
<evidence type="ECO:0000313" key="13">
    <source>
        <dbReference type="EMBL" id="NMP22169.1"/>
    </source>
</evidence>
<evidence type="ECO:0000256" key="2">
    <source>
        <dbReference type="ARBA" id="ARBA00004236"/>
    </source>
</evidence>
<dbReference type="Gene3D" id="3.90.1310.10">
    <property type="entry name" value="Penicillin-binding protein 2a (Domain 2)"/>
    <property type="match status" value="1"/>
</dbReference>
<dbReference type="InterPro" id="IPR001460">
    <property type="entry name" value="PCN-bd_Tpept"/>
</dbReference>
<gene>
    <name evidence="13" type="ORF">HIJ39_07365</name>
</gene>
<comment type="similarity">
    <text evidence="3">Belongs to the transpeptidase family.</text>
</comment>